<gene>
    <name evidence="3" type="primary">fabG_1</name>
    <name evidence="3" type="ORF">E5S67_00276</name>
</gene>
<dbReference type="GO" id="GO:0004316">
    <property type="term" value="F:3-oxoacyl-[acyl-carrier-protein] reductase (NADPH) activity"/>
    <property type="evidence" value="ECO:0007669"/>
    <property type="project" value="UniProtKB-EC"/>
</dbReference>
<comment type="caution">
    <text evidence="3">The sequence shown here is derived from an EMBL/GenBank/DDBJ whole genome shotgun (WGS) entry which is preliminary data.</text>
</comment>
<dbReference type="SUPFAM" id="SSF51735">
    <property type="entry name" value="NAD(P)-binding Rossmann-fold domains"/>
    <property type="match status" value="1"/>
</dbReference>
<dbReference type="PANTHER" id="PTHR43639:SF1">
    <property type="entry name" value="SHORT-CHAIN DEHYDROGENASE_REDUCTASE FAMILY PROTEIN"/>
    <property type="match status" value="1"/>
</dbReference>
<evidence type="ECO:0000313" key="4">
    <source>
        <dbReference type="Proteomes" id="UP000702425"/>
    </source>
</evidence>
<dbReference type="EMBL" id="SRRZ01000003">
    <property type="protein sequence ID" value="NQE32560.1"/>
    <property type="molecule type" value="Genomic_DNA"/>
</dbReference>
<dbReference type="PANTHER" id="PTHR43639">
    <property type="entry name" value="OXIDOREDUCTASE, SHORT-CHAIN DEHYDROGENASE/REDUCTASE FAMILY (AFU_ORTHOLOGUE AFUA_5G02870)"/>
    <property type="match status" value="1"/>
</dbReference>
<evidence type="ECO:0000256" key="2">
    <source>
        <dbReference type="ARBA" id="ARBA00023002"/>
    </source>
</evidence>
<accession>A0ABX2CQ95</accession>
<keyword evidence="2 3" id="KW-0560">Oxidoreductase</keyword>
<organism evidence="3 4">
    <name type="scientific">Microcoleus asticus IPMA8</name>
    <dbReference type="NCBI Taxonomy" id="2563858"/>
    <lineage>
        <taxon>Bacteria</taxon>
        <taxon>Bacillati</taxon>
        <taxon>Cyanobacteriota</taxon>
        <taxon>Cyanophyceae</taxon>
        <taxon>Oscillatoriophycideae</taxon>
        <taxon>Oscillatoriales</taxon>
        <taxon>Microcoleaceae</taxon>
        <taxon>Microcoleus</taxon>
        <taxon>Microcoleus asticus</taxon>
    </lineage>
</organism>
<name>A0ABX2CQ95_9CYAN</name>
<evidence type="ECO:0000313" key="3">
    <source>
        <dbReference type="EMBL" id="NQE32560.1"/>
    </source>
</evidence>
<keyword evidence="4" id="KW-1185">Reference proteome</keyword>
<reference evidence="3 4" key="1">
    <citation type="journal article" date="2020" name="Sci. Rep.">
        <title>A novel cyanobacterial geosmin producer, revising GeoA distribution and dispersion patterns in Bacteria.</title>
        <authorList>
            <person name="Churro C."/>
            <person name="Semedo-Aguiar A.P."/>
            <person name="Silva A.D."/>
            <person name="Pereira-Leal J.B."/>
            <person name="Leite R.B."/>
        </authorList>
    </citation>
    <scope>NUCLEOTIDE SEQUENCE [LARGE SCALE GENOMIC DNA]</scope>
    <source>
        <strain evidence="3 4">IPMA8</strain>
    </source>
</reference>
<dbReference type="Pfam" id="PF13561">
    <property type="entry name" value="adh_short_C2"/>
    <property type="match status" value="1"/>
</dbReference>
<dbReference type="Proteomes" id="UP000702425">
    <property type="component" value="Unassembled WGS sequence"/>
</dbReference>
<dbReference type="EC" id="1.1.1.100" evidence="3"/>
<proteinExistence type="inferred from homology"/>
<dbReference type="InterPro" id="IPR002347">
    <property type="entry name" value="SDR_fam"/>
</dbReference>
<sequence length="261" mass="28606">MLANKIALVTGSSKGIGAGIALELAKSGADVCVNYCDSQTSAREIVNQIHSVGRRAIAIQADVSQRDQVERMVDRCEQELGPIDILVTNAIASVRNTLLETKFEDLQRTLEIGVYGVFHVCQIVARRMVERKALGSIIHISSPHAHFPYQGAIDYNTTKAACHHLVLSMANELMWHKIRVNILEPGWTDTPGERRWYTDELLESFSHRMPLGRMGFPQDLGKAAVFLASDAAGYIAGSVLKVDGGLYIEGSPSLTSESQDK</sequence>
<dbReference type="RefSeq" id="WP_172184747.1">
    <property type="nucleotide sequence ID" value="NZ_CAWPPK010000223.1"/>
</dbReference>
<evidence type="ECO:0000256" key="1">
    <source>
        <dbReference type="ARBA" id="ARBA00006484"/>
    </source>
</evidence>
<dbReference type="PRINTS" id="PR00081">
    <property type="entry name" value="GDHRDH"/>
</dbReference>
<protein>
    <submittedName>
        <fullName evidence="3">3-oxoacyl-[acyl-carrier-protein] reductase FabG</fullName>
        <ecNumber evidence="3">1.1.1.100</ecNumber>
    </submittedName>
</protein>
<comment type="similarity">
    <text evidence="1">Belongs to the short-chain dehydrogenases/reductases (SDR) family.</text>
</comment>
<dbReference type="InterPro" id="IPR036291">
    <property type="entry name" value="NAD(P)-bd_dom_sf"/>
</dbReference>
<dbReference type="Gene3D" id="3.40.50.720">
    <property type="entry name" value="NAD(P)-binding Rossmann-like Domain"/>
    <property type="match status" value="1"/>
</dbReference>